<accession>X1DLU2</accession>
<protein>
    <submittedName>
        <fullName evidence="1">Uncharacterized protein</fullName>
    </submittedName>
</protein>
<dbReference type="EMBL" id="BART01037191">
    <property type="protein sequence ID" value="GAH05949.1"/>
    <property type="molecule type" value="Genomic_DNA"/>
</dbReference>
<name>X1DLU2_9ZZZZ</name>
<proteinExistence type="predicted"/>
<reference evidence="1" key="1">
    <citation type="journal article" date="2014" name="Front. Microbiol.">
        <title>High frequency of phylogenetically diverse reductive dehalogenase-homologous genes in deep subseafloor sedimentary metagenomes.</title>
        <authorList>
            <person name="Kawai M."/>
            <person name="Futagami T."/>
            <person name="Toyoda A."/>
            <person name="Takaki Y."/>
            <person name="Nishi S."/>
            <person name="Hori S."/>
            <person name="Arai W."/>
            <person name="Tsubouchi T."/>
            <person name="Morono Y."/>
            <person name="Uchiyama I."/>
            <person name="Ito T."/>
            <person name="Fujiyama A."/>
            <person name="Inagaki F."/>
            <person name="Takami H."/>
        </authorList>
    </citation>
    <scope>NUCLEOTIDE SEQUENCE</scope>
    <source>
        <strain evidence="1">Expedition CK06-06</strain>
    </source>
</reference>
<sequence length="132" mass="13877">MAVEGGVAGEKARAFVGQDLHLAGGELLLYQSRPGPSTALGVNSHILVLRDGFSMSIGANQFSSDSAVLWLKAEPTEFRGRVDVEVNVQVYLEGNVSLKKTRGAKTTGLSETVVEKGPSTSLGVNSSMVVRS</sequence>
<organism evidence="1">
    <name type="scientific">marine sediment metagenome</name>
    <dbReference type="NCBI Taxonomy" id="412755"/>
    <lineage>
        <taxon>unclassified sequences</taxon>
        <taxon>metagenomes</taxon>
        <taxon>ecological metagenomes</taxon>
    </lineage>
</organism>
<dbReference type="AlphaFoldDB" id="X1DLU2"/>
<feature type="non-terminal residue" evidence="1">
    <location>
        <position position="132"/>
    </location>
</feature>
<comment type="caution">
    <text evidence="1">The sequence shown here is derived from an EMBL/GenBank/DDBJ whole genome shotgun (WGS) entry which is preliminary data.</text>
</comment>
<evidence type="ECO:0000313" key="1">
    <source>
        <dbReference type="EMBL" id="GAH05949.1"/>
    </source>
</evidence>
<gene>
    <name evidence="1" type="ORF">S01H4_62349</name>
</gene>